<dbReference type="EMBL" id="CP004005">
    <property type="protein sequence ID" value="AGH17217.1"/>
    <property type="molecule type" value="Genomic_DNA"/>
</dbReference>
<sequence>MKKYFTILTMLFVSSAINPCGIEEDNLKSSPLPHIALESLSAENEKKELSEHEKKVIESQENPKKQFSEHEKKETDDPKSARKENIVMKKTFSQKSKKYTPYFDHYMTNGHLNLPQNNGHRY</sequence>
<proteinExistence type="predicted"/>
<evidence type="ECO:0000313" key="3">
    <source>
        <dbReference type="Proteomes" id="UP000011820"/>
    </source>
</evidence>
<reference evidence="2 3" key="1">
    <citation type="journal article" date="2013" name="Genome Announc.">
        <title>Complete Genome Sequence of a Chinese Strain of 'Candidatus Liberibacter asiaticus'.</title>
        <authorList>
            <person name="Lin H."/>
            <person name="Han C.S."/>
            <person name="Liu B."/>
            <person name="Lou B."/>
            <person name="Bai X."/>
            <person name="Deng C."/>
            <person name="Civerolo E.L."/>
            <person name="Gupta G."/>
        </authorList>
    </citation>
    <scope>NUCLEOTIDE SEQUENCE [LARGE SCALE GENOMIC DNA]</scope>
    <source>
        <strain evidence="3">gxpsy</strain>
    </source>
</reference>
<feature type="region of interest" description="Disordered" evidence="1">
    <location>
        <begin position="43"/>
        <end position="92"/>
    </location>
</feature>
<gene>
    <name evidence="2" type="ORF">WSI_04235</name>
</gene>
<keyword evidence="3" id="KW-1185">Reference proteome</keyword>
<accession>A0ABN4B5C9</accession>
<organism evidence="2 3">
    <name type="scientific">Candidatus Liberibacter asiaticus str. gxpsy</name>
    <dbReference type="NCBI Taxonomy" id="1174529"/>
    <lineage>
        <taxon>Bacteria</taxon>
        <taxon>Pseudomonadati</taxon>
        <taxon>Pseudomonadota</taxon>
        <taxon>Alphaproteobacteria</taxon>
        <taxon>Hyphomicrobiales</taxon>
        <taxon>Rhizobiaceae</taxon>
        <taxon>Liberibacter</taxon>
    </lineage>
</organism>
<dbReference type="RefSeq" id="WP_015452812.1">
    <property type="nucleotide sequence ID" value="NC_020549.1"/>
</dbReference>
<evidence type="ECO:0000313" key="2">
    <source>
        <dbReference type="EMBL" id="AGH17217.1"/>
    </source>
</evidence>
<evidence type="ECO:0008006" key="4">
    <source>
        <dbReference type="Google" id="ProtNLM"/>
    </source>
</evidence>
<dbReference type="Proteomes" id="UP000011820">
    <property type="component" value="Chromosome"/>
</dbReference>
<feature type="compositionally biased region" description="Basic and acidic residues" evidence="1">
    <location>
        <begin position="43"/>
        <end position="87"/>
    </location>
</feature>
<protein>
    <recommendedName>
        <fullName evidence="4">Lipoprotein</fullName>
    </recommendedName>
</protein>
<name>A0ABN4B5C9_LIBAS</name>
<evidence type="ECO:0000256" key="1">
    <source>
        <dbReference type="SAM" id="MobiDB-lite"/>
    </source>
</evidence>